<evidence type="ECO:0000313" key="8">
    <source>
        <dbReference type="EMBL" id="KAH8489534.1"/>
    </source>
</evidence>
<dbReference type="EMBL" id="JACEGQ020000014">
    <property type="protein sequence ID" value="KAH8489534.1"/>
    <property type="molecule type" value="Genomic_DNA"/>
</dbReference>
<feature type="transmembrane region" description="Helical" evidence="6">
    <location>
        <begin position="210"/>
        <end position="230"/>
    </location>
</feature>
<feature type="transmembrane region" description="Helical" evidence="6">
    <location>
        <begin position="180"/>
        <end position="203"/>
    </location>
</feature>
<evidence type="ECO:0000256" key="6">
    <source>
        <dbReference type="SAM" id="Phobius"/>
    </source>
</evidence>
<evidence type="ECO:0000256" key="3">
    <source>
        <dbReference type="ARBA" id="ARBA00022692"/>
    </source>
</evidence>
<dbReference type="PANTHER" id="PTHR22911:SF6">
    <property type="entry name" value="SOLUTE CARRIER FAMILY 35 MEMBER G1"/>
    <property type="match status" value="1"/>
</dbReference>
<gene>
    <name evidence="8" type="ORF">H0E87_024961</name>
</gene>
<dbReference type="GO" id="GO:0016020">
    <property type="term" value="C:membrane"/>
    <property type="evidence" value="ECO:0007669"/>
    <property type="project" value="UniProtKB-SubCell"/>
</dbReference>
<dbReference type="InterPro" id="IPR037185">
    <property type="entry name" value="EmrE-like"/>
</dbReference>
<feature type="transmembrane region" description="Helical" evidence="6">
    <location>
        <begin position="92"/>
        <end position="108"/>
    </location>
</feature>
<feature type="transmembrane region" description="Helical" evidence="6">
    <location>
        <begin position="120"/>
        <end position="141"/>
    </location>
</feature>
<evidence type="ECO:0000256" key="2">
    <source>
        <dbReference type="ARBA" id="ARBA00007635"/>
    </source>
</evidence>
<dbReference type="InterPro" id="IPR000620">
    <property type="entry name" value="EamA_dom"/>
</dbReference>
<keyword evidence="4 6" id="KW-1133">Transmembrane helix</keyword>
<dbReference type="Proteomes" id="UP000807159">
    <property type="component" value="Chromosome 14"/>
</dbReference>
<feature type="transmembrane region" description="Helical" evidence="6">
    <location>
        <begin position="153"/>
        <end position="174"/>
    </location>
</feature>
<proteinExistence type="inferred from homology"/>
<dbReference type="SUPFAM" id="SSF103481">
    <property type="entry name" value="Multidrug resistance efflux transporter EmrE"/>
    <property type="match status" value="1"/>
</dbReference>
<keyword evidence="3 6" id="KW-0812">Transmembrane</keyword>
<evidence type="ECO:0000256" key="4">
    <source>
        <dbReference type="ARBA" id="ARBA00022989"/>
    </source>
</evidence>
<dbReference type="AlphaFoldDB" id="A0A8T2XA70"/>
<feature type="transmembrane region" description="Helical" evidence="6">
    <location>
        <begin position="284"/>
        <end position="305"/>
    </location>
</feature>
<dbReference type="PANTHER" id="PTHR22911">
    <property type="entry name" value="ACYL-MALONYL CONDENSING ENZYME-RELATED"/>
    <property type="match status" value="1"/>
</dbReference>
<feature type="transmembrane region" description="Helical" evidence="6">
    <location>
        <begin position="311"/>
        <end position="334"/>
    </location>
</feature>
<sequence length="454" mass="49502">MAASAEISDGDHDAVELIVCDASASELVPDEIIGDGAVLASEEIAPLLKPKINIFSVSHSRRKPREQGTKIPDIETFPVTQFVLWIWGGSRYSGLLCVAISSTIYFVMEVLSDFFSAQSIPLFETAFARCTITLILSYLWLRGNGQPIFGPAYAWKFLFSRALTGCLSLLSFIYCIRRLPLSQAIVLSFTTPIMASIVARIILHEKLKTVDVGGLACSFFGVLFIFRQILTTQGALLRVGETNYIAIMGRNHVLTVLVALFSSITGGISYCLVKAGAKASDQPLATVFSFGMLATPATGMCAFAFEEFVLPNFYTFFLMLILGLLSFSAEVFFARGLQLEKTSKAANVLYMEVALSQLWGIGSWRITPSFGGLYSSDDITIVFAREKCCGLPLSSKNVNHLKEARLLCEQKLVNSRHVGIHNTLQRIISLLQSDAVGVAVAVGVGVGVRVDQEK</sequence>
<evidence type="ECO:0000256" key="1">
    <source>
        <dbReference type="ARBA" id="ARBA00004141"/>
    </source>
</evidence>
<reference evidence="8" key="1">
    <citation type="journal article" date="2021" name="J. Hered.">
        <title>Genome Assembly of Salicaceae Populus deltoides (Eastern Cottonwood) I-69 Based on Nanopore Sequencing and Hi-C Technologies.</title>
        <authorList>
            <person name="Bai S."/>
            <person name="Wu H."/>
            <person name="Zhang J."/>
            <person name="Pan Z."/>
            <person name="Zhao W."/>
            <person name="Li Z."/>
            <person name="Tong C."/>
        </authorList>
    </citation>
    <scope>NUCLEOTIDE SEQUENCE</scope>
    <source>
        <tissue evidence="8">Leaf</tissue>
    </source>
</reference>
<accession>A0A8T2XA70</accession>
<keyword evidence="5 6" id="KW-0472">Membrane</keyword>
<feature type="transmembrane region" description="Helical" evidence="6">
    <location>
        <begin position="250"/>
        <end position="272"/>
    </location>
</feature>
<dbReference type="Pfam" id="PF00892">
    <property type="entry name" value="EamA"/>
    <property type="match status" value="1"/>
</dbReference>
<evidence type="ECO:0000313" key="9">
    <source>
        <dbReference type="Proteomes" id="UP000807159"/>
    </source>
</evidence>
<comment type="caution">
    <text evidence="8">The sequence shown here is derived from an EMBL/GenBank/DDBJ whole genome shotgun (WGS) entry which is preliminary data.</text>
</comment>
<feature type="domain" description="EamA" evidence="7">
    <location>
        <begin position="94"/>
        <end position="226"/>
    </location>
</feature>
<comment type="subcellular location">
    <subcellularLocation>
        <location evidence="1">Membrane</location>
        <topology evidence="1">Multi-pass membrane protein</topology>
    </subcellularLocation>
</comment>
<evidence type="ECO:0000256" key="5">
    <source>
        <dbReference type="ARBA" id="ARBA00023136"/>
    </source>
</evidence>
<keyword evidence="9" id="KW-1185">Reference proteome</keyword>
<organism evidence="8 9">
    <name type="scientific">Populus deltoides</name>
    <name type="common">Eastern poplar</name>
    <name type="synonym">Eastern cottonwood</name>
    <dbReference type="NCBI Taxonomy" id="3696"/>
    <lineage>
        <taxon>Eukaryota</taxon>
        <taxon>Viridiplantae</taxon>
        <taxon>Streptophyta</taxon>
        <taxon>Embryophyta</taxon>
        <taxon>Tracheophyta</taxon>
        <taxon>Spermatophyta</taxon>
        <taxon>Magnoliopsida</taxon>
        <taxon>eudicotyledons</taxon>
        <taxon>Gunneridae</taxon>
        <taxon>Pentapetalae</taxon>
        <taxon>rosids</taxon>
        <taxon>fabids</taxon>
        <taxon>Malpighiales</taxon>
        <taxon>Salicaceae</taxon>
        <taxon>Saliceae</taxon>
        <taxon>Populus</taxon>
    </lineage>
</organism>
<comment type="similarity">
    <text evidence="2">Belongs to the drug/metabolite transporter (DMT) superfamily. Plant drug/metabolite exporter (P-DME) (TC 2.A.7.4) family.</text>
</comment>
<protein>
    <recommendedName>
        <fullName evidence="7">EamA domain-containing protein</fullName>
    </recommendedName>
</protein>
<name>A0A8T2XA70_POPDE</name>
<evidence type="ECO:0000259" key="7">
    <source>
        <dbReference type="Pfam" id="PF00892"/>
    </source>
</evidence>